<dbReference type="EMBL" id="UZAJ01013603">
    <property type="protein sequence ID" value="VDO67513.1"/>
    <property type="molecule type" value="Genomic_DNA"/>
</dbReference>
<dbReference type="WBParaSite" id="OFLC_0001031201-mRNA-1">
    <property type="protein sequence ID" value="OFLC_0001031201-mRNA-1"/>
    <property type="gene ID" value="OFLC_0001031201"/>
</dbReference>
<evidence type="ECO:0000313" key="1">
    <source>
        <dbReference type="EMBL" id="VDO67513.1"/>
    </source>
</evidence>
<gene>
    <name evidence="1" type="ORF">OFLC_LOCUS10312</name>
</gene>
<name>A0A183HS51_9BILA</name>
<organism evidence="3">
    <name type="scientific">Onchocerca flexuosa</name>
    <dbReference type="NCBI Taxonomy" id="387005"/>
    <lineage>
        <taxon>Eukaryota</taxon>
        <taxon>Metazoa</taxon>
        <taxon>Ecdysozoa</taxon>
        <taxon>Nematoda</taxon>
        <taxon>Chromadorea</taxon>
        <taxon>Rhabditida</taxon>
        <taxon>Spirurina</taxon>
        <taxon>Spiruromorpha</taxon>
        <taxon>Filarioidea</taxon>
        <taxon>Onchocercidae</taxon>
        <taxon>Onchocerca</taxon>
    </lineage>
</organism>
<keyword evidence="2" id="KW-1185">Reference proteome</keyword>
<accession>A0A183HS51</accession>
<protein>
    <submittedName>
        <fullName evidence="1 3">Uncharacterized protein</fullName>
    </submittedName>
</protein>
<dbReference type="AlphaFoldDB" id="A0A183HS51"/>
<dbReference type="Proteomes" id="UP000267606">
    <property type="component" value="Unassembled WGS sequence"/>
</dbReference>
<reference evidence="1 2" key="2">
    <citation type="submission" date="2018-11" db="EMBL/GenBank/DDBJ databases">
        <authorList>
            <consortium name="Pathogen Informatics"/>
        </authorList>
    </citation>
    <scope>NUCLEOTIDE SEQUENCE [LARGE SCALE GENOMIC DNA]</scope>
</reference>
<evidence type="ECO:0000313" key="2">
    <source>
        <dbReference type="Proteomes" id="UP000267606"/>
    </source>
</evidence>
<reference evidence="3" key="1">
    <citation type="submission" date="2016-06" db="UniProtKB">
        <authorList>
            <consortium name="WormBaseParasite"/>
        </authorList>
    </citation>
    <scope>IDENTIFICATION</scope>
</reference>
<sequence length="33" mass="4120">MLEMKEEGSHLMETLKLSRRSRTIMYHRFHQEN</sequence>
<evidence type="ECO:0000313" key="3">
    <source>
        <dbReference type="WBParaSite" id="OFLC_0001031201-mRNA-1"/>
    </source>
</evidence>
<proteinExistence type="predicted"/>